<gene>
    <name evidence="2" type="ORF">BO80DRAFT_79791</name>
</gene>
<name>A0A395HE15_9EURO</name>
<dbReference type="Proteomes" id="UP000249402">
    <property type="component" value="Unassembled WGS sequence"/>
</dbReference>
<feature type="compositionally biased region" description="Basic and acidic residues" evidence="1">
    <location>
        <begin position="43"/>
        <end position="56"/>
    </location>
</feature>
<dbReference type="VEuPathDB" id="FungiDB:BO80DRAFT_79791"/>
<feature type="region of interest" description="Disordered" evidence="1">
    <location>
        <begin position="1"/>
        <end position="56"/>
    </location>
</feature>
<dbReference type="AlphaFoldDB" id="A0A395HE15"/>
<reference evidence="2 3" key="1">
    <citation type="submission" date="2018-02" db="EMBL/GenBank/DDBJ databases">
        <title>The genomes of Aspergillus section Nigri reveals drivers in fungal speciation.</title>
        <authorList>
            <consortium name="DOE Joint Genome Institute"/>
            <person name="Vesth T.C."/>
            <person name="Nybo J."/>
            <person name="Theobald S."/>
            <person name="Brandl J."/>
            <person name="Frisvad J.C."/>
            <person name="Nielsen K.F."/>
            <person name="Lyhne E.K."/>
            <person name="Kogle M.E."/>
            <person name="Kuo A."/>
            <person name="Riley R."/>
            <person name="Clum A."/>
            <person name="Nolan M."/>
            <person name="Lipzen A."/>
            <person name="Salamov A."/>
            <person name="Henrissat B."/>
            <person name="Wiebenga A."/>
            <person name="De vries R.P."/>
            <person name="Grigoriev I.V."/>
            <person name="Mortensen U.H."/>
            <person name="Andersen M.R."/>
            <person name="Baker S.E."/>
        </authorList>
    </citation>
    <scope>NUCLEOTIDE SEQUENCE [LARGE SCALE GENOMIC DNA]</scope>
    <source>
        <strain evidence="2 3">CBS 121593</strain>
    </source>
</reference>
<evidence type="ECO:0000313" key="2">
    <source>
        <dbReference type="EMBL" id="RAL05739.1"/>
    </source>
</evidence>
<feature type="compositionally biased region" description="Basic and acidic residues" evidence="1">
    <location>
        <begin position="75"/>
        <end position="90"/>
    </location>
</feature>
<evidence type="ECO:0000313" key="3">
    <source>
        <dbReference type="Proteomes" id="UP000249402"/>
    </source>
</evidence>
<proteinExistence type="predicted"/>
<dbReference type="RefSeq" id="XP_025580066.1">
    <property type="nucleotide sequence ID" value="XM_025724798.1"/>
</dbReference>
<evidence type="ECO:0000256" key="1">
    <source>
        <dbReference type="SAM" id="MobiDB-lite"/>
    </source>
</evidence>
<dbReference type="GeneID" id="37229663"/>
<accession>A0A395HE15</accession>
<sequence length="185" mass="19774">MAEFPRNPNSASRGAEAISPPITGGSRLAFPSLSSAADDPIYDTDRRESPSQGRCDRARGARLTFAATGQLARTVRDSLHRGRSDSEARRSSMPPRLILSPAIVLQAPMIRGKNPYSVIDARCCWFGPIHRPQRRPMDVTSPCGLPTVSALRLAHGDHGPGSSGQATVAPTISLTARATPQLLRA</sequence>
<organism evidence="2 3">
    <name type="scientific">Aspergillus ibericus CBS 121593</name>
    <dbReference type="NCBI Taxonomy" id="1448316"/>
    <lineage>
        <taxon>Eukaryota</taxon>
        <taxon>Fungi</taxon>
        <taxon>Dikarya</taxon>
        <taxon>Ascomycota</taxon>
        <taxon>Pezizomycotina</taxon>
        <taxon>Eurotiomycetes</taxon>
        <taxon>Eurotiomycetidae</taxon>
        <taxon>Eurotiales</taxon>
        <taxon>Aspergillaceae</taxon>
        <taxon>Aspergillus</taxon>
        <taxon>Aspergillus subgen. Circumdati</taxon>
    </lineage>
</organism>
<keyword evidence="3" id="KW-1185">Reference proteome</keyword>
<feature type="region of interest" description="Disordered" evidence="1">
    <location>
        <begin position="75"/>
        <end position="94"/>
    </location>
</feature>
<protein>
    <submittedName>
        <fullName evidence="2">Uncharacterized protein</fullName>
    </submittedName>
</protein>
<dbReference type="EMBL" id="KZ824420">
    <property type="protein sequence ID" value="RAL05739.1"/>
    <property type="molecule type" value="Genomic_DNA"/>
</dbReference>